<dbReference type="InterPro" id="IPR029052">
    <property type="entry name" value="Metallo-depent_PP-like"/>
</dbReference>
<evidence type="ECO:0000313" key="1">
    <source>
        <dbReference type="EMBL" id="GAA4449111.1"/>
    </source>
</evidence>
<name>A0ABP8MFJ3_9BACT</name>
<dbReference type="PANTHER" id="PTHR43143:SF5">
    <property type="entry name" value="SECRETED PROTEIN"/>
    <property type="match status" value="1"/>
</dbReference>
<organism evidence="1 2">
    <name type="scientific">Novipirellula rosea</name>
    <dbReference type="NCBI Taxonomy" id="1031540"/>
    <lineage>
        <taxon>Bacteria</taxon>
        <taxon>Pseudomonadati</taxon>
        <taxon>Planctomycetota</taxon>
        <taxon>Planctomycetia</taxon>
        <taxon>Pirellulales</taxon>
        <taxon>Pirellulaceae</taxon>
        <taxon>Novipirellula</taxon>
    </lineage>
</organism>
<dbReference type="InterPro" id="IPR051918">
    <property type="entry name" value="STPP_CPPED1"/>
</dbReference>
<proteinExistence type="predicted"/>
<accession>A0ABP8MFJ3</accession>
<dbReference type="PANTHER" id="PTHR43143">
    <property type="entry name" value="METALLOPHOSPHOESTERASE, CALCINEURIN SUPERFAMILY"/>
    <property type="match status" value="1"/>
</dbReference>
<protein>
    <recommendedName>
        <fullName evidence="3">Calcineurin-like phosphoesterase domain-containing protein</fullName>
    </recommendedName>
</protein>
<keyword evidence="2" id="KW-1185">Reference proteome</keyword>
<dbReference type="Gene3D" id="3.60.21.10">
    <property type="match status" value="1"/>
</dbReference>
<evidence type="ECO:0000313" key="2">
    <source>
        <dbReference type="Proteomes" id="UP001500840"/>
    </source>
</evidence>
<reference evidence="2" key="1">
    <citation type="journal article" date="2019" name="Int. J. Syst. Evol. Microbiol.">
        <title>The Global Catalogue of Microorganisms (GCM) 10K type strain sequencing project: providing services to taxonomists for standard genome sequencing and annotation.</title>
        <authorList>
            <consortium name="The Broad Institute Genomics Platform"/>
            <consortium name="The Broad Institute Genome Sequencing Center for Infectious Disease"/>
            <person name="Wu L."/>
            <person name="Ma J."/>
        </authorList>
    </citation>
    <scope>NUCLEOTIDE SEQUENCE [LARGE SCALE GENOMIC DNA]</scope>
    <source>
        <strain evidence="2">JCM 17759</strain>
    </source>
</reference>
<comment type="caution">
    <text evidence="1">The sequence shown here is derived from an EMBL/GenBank/DDBJ whole genome shotgun (WGS) entry which is preliminary data.</text>
</comment>
<evidence type="ECO:0008006" key="3">
    <source>
        <dbReference type="Google" id="ProtNLM"/>
    </source>
</evidence>
<dbReference type="Proteomes" id="UP001500840">
    <property type="component" value="Unassembled WGS sequence"/>
</dbReference>
<sequence>MIPPLPSGAFTVVIIPDTQHYLGPGTKIGERGSSMFPGMSEHPHIVAHSKISKAQPAEQISNVYLQNHVEWIVANKKSQNIVFVSHVGDIVEINRPEEWAVAKLHLDKLRGVVPFGLTVGNHDMKRDGDASLFQQAFPASSFNGDDWYLECYSHNRDDQHVSANNVNSAQLFSAGGSDFVFLHLECNAPDDVLAWASTVLENHSNRHALITTHMDLGIIDKPKTTDGYIHDPKGRMRWLKIHPKRGNTAEQMWDKLYRKHANLRFVFSGDQSRVTALRKSTIGDHGNEVHALLSDYMSRGGLRLLRFVPSKNQVQVITHDSTLDQLVESMPYVPDRNQHQFTIPYDFSALNQQP</sequence>
<dbReference type="SUPFAM" id="SSF56300">
    <property type="entry name" value="Metallo-dependent phosphatases"/>
    <property type="match status" value="1"/>
</dbReference>
<dbReference type="EMBL" id="BAABGA010000017">
    <property type="protein sequence ID" value="GAA4449111.1"/>
    <property type="molecule type" value="Genomic_DNA"/>
</dbReference>
<gene>
    <name evidence="1" type="ORF">GCM10023156_13200</name>
</gene>